<evidence type="ECO:0000256" key="1">
    <source>
        <dbReference type="ARBA" id="ARBA00023015"/>
    </source>
</evidence>
<dbReference type="AlphaFoldDB" id="A0A811MNE2"/>
<dbReference type="OrthoDB" id="666726at2759"/>
<evidence type="ECO:0000256" key="4">
    <source>
        <dbReference type="SAM" id="MobiDB-lite"/>
    </source>
</evidence>
<comment type="caution">
    <text evidence="3">Lacks conserved residue(s) required for the propagation of feature annotation.</text>
</comment>
<keyword evidence="1" id="KW-0805">Transcription regulation</keyword>
<evidence type="ECO:0000256" key="3">
    <source>
        <dbReference type="PROSITE-ProRule" id="PRU01191"/>
    </source>
</evidence>
<dbReference type="PROSITE" id="PS50985">
    <property type="entry name" value="GRAS"/>
    <property type="match status" value="1"/>
</dbReference>
<comment type="similarity">
    <text evidence="3">Belongs to the GRAS family.</text>
</comment>
<keyword evidence="6" id="KW-1185">Reference proteome</keyword>
<proteinExistence type="inferred from homology"/>
<gene>
    <name evidence="5" type="ORF">NCGR_LOCUS5373</name>
</gene>
<dbReference type="PANTHER" id="PTHR31636">
    <property type="entry name" value="OSJNBA0084A10.13 PROTEIN-RELATED"/>
    <property type="match status" value="1"/>
</dbReference>
<evidence type="ECO:0000256" key="2">
    <source>
        <dbReference type="ARBA" id="ARBA00023163"/>
    </source>
</evidence>
<feature type="short sequence motif" description="VHIID" evidence="3">
    <location>
        <begin position="253"/>
        <end position="257"/>
    </location>
</feature>
<evidence type="ECO:0000313" key="6">
    <source>
        <dbReference type="Proteomes" id="UP000604825"/>
    </source>
</evidence>
<comment type="caution">
    <text evidence="5">The sequence shown here is derived from an EMBL/GenBank/DDBJ whole genome shotgun (WGS) entry which is preliminary data.</text>
</comment>
<protein>
    <submittedName>
        <fullName evidence="5">Uncharacterized protein</fullName>
    </submittedName>
</protein>
<dbReference type="Pfam" id="PF03514">
    <property type="entry name" value="GRAS"/>
    <property type="match status" value="1"/>
</dbReference>
<name>A0A811MNE2_9POAL</name>
<keyword evidence="2" id="KW-0804">Transcription</keyword>
<reference evidence="5" key="1">
    <citation type="submission" date="2020-10" db="EMBL/GenBank/DDBJ databases">
        <authorList>
            <person name="Han B."/>
            <person name="Lu T."/>
            <person name="Zhao Q."/>
            <person name="Huang X."/>
            <person name="Zhao Y."/>
        </authorList>
    </citation>
    <scope>NUCLEOTIDE SEQUENCE</scope>
</reference>
<organism evidence="5 6">
    <name type="scientific">Miscanthus lutarioriparius</name>
    <dbReference type="NCBI Taxonomy" id="422564"/>
    <lineage>
        <taxon>Eukaryota</taxon>
        <taxon>Viridiplantae</taxon>
        <taxon>Streptophyta</taxon>
        <taxon>Embryophyta</taxon>
        <taxon>Tracheophyta</taxon>
        <taxon>Spermatophyta</taxon>
        <taxon>Magnoliopsida</taxon>
        <taxon>Liliopsida</taxon>
        <taxon>Poales</taxon>
        <taxon>Poaceae</taxon>
        <taxon>PACMAD clade</taxon>
        <taxon>Panicoideae</taxon>
        <taxon>Andropogonodae</taxon>
        <taxon>Andropogoneae</taxon>
        <taxon>Saccharinae</taxon>
        <taxon>Miscanthus</taxon>
    </lineage>
</organism>
<evidence type="ECO:0000313" key="5">
    <source>
        <dbReference type="EMBL" id="CAD6209106.1"/>
    </source>
</evidence>
<sequence>MHMPPLGLGAAEAAWEAHAQPPGSLTLSQSQGHDSTFLGWIIGGDADDVAMPGVMDDHHHSHSVLHDLDHIPSSSSSSSVLPPFQPHVVHHSTHAAFPPFDTPPKPHHPPMPASPPKQTPPAGLLKPKPEAPGTDDAATAVDQLAEAARLAEAGDVFGAREILARLNYLLPPAHAAGATVTPLLRSAFYFKEALRAALSTTTTTTTADASSPVDVLLKIDAYKAFSEVCPVLQFAHFTCVQAVLDELGGAACIHVLDFDIGVGEQWASLMQELARRRPGATLKVTALVSTASQSHHPLELQLVHENLSNFAAETRVPFQLAFFDLDAMDPAELLAITAADAVAVHLPSGSVHAPAVPSVLHLVRRLGAKLVVSVDRSCDRGQLPFAAHLFQAFQSCVFLLESLDAVGTASDVAAKIERFLIQPRIDRCVAERYRAAAAGDKTPPWRAMLASAGFVPVQASSFAEAQAESLLKKVPVRGFRVEKRAGSLVLHWQRGELLSVSAWRC</sequence>
<dbReference type="EMBL" id="CAJGYO010000002">
    <property type="protein sequence ID" value="CAD6209106.1"/>
    <property type="molecule type" value="Genomic_DNA"/>
</dbReference>
<dbReference type="Proteomes" id="UP000604825">
    <property type="component" value="Unassembled WGS sequence"/>
</dbReference>
<feature type="region of interest" description="SAW" evidence="3">
    <location>
        <begin position="430"/>
        <end position="504"/>
    </location>
</feature>
<dbReference type="InterPro" id="IPR005202">
    <property type="entry name" value="TF_GRAS"/>
</dbReference>
<feature type="region of interest" description="Disordered" evidence="4">
    <location>
        <begin position="94"/>
        <end position="136"/>
    </location>
</feature>
<feature type="compositionally biased region" description="Pro residues" evidence="4">
    <location>
        <begin position="109"/>
        <end position="119"/>
    </location>
</feature>
<accession>A0A811MNE2</accession>